<feature type="region of interest" description="Disordered" evidence="1">
    <location>
        <begin position="52"/>
        <end position="72"/>
    </location>
</feature>
<protein>
    <submittedName>
        <fullName evidence="2">Helix-turn-helix domain-containing protein</fullName>
    </submittedName>
</protein>
<accession>A0ABV1TWY4</accession>
<sequence>MIAKDLRVSDRSVERWRRAWCDGGLDALASTGPPKLPKLSDDQFAELEKQLALGPSEHGWEERDGHWPGSEH</sequence>
<dbReference type="EMBL" id="JBEOZM010000061">
    <property type="protein sequence ID" value="MER6274553.1"/>
    <property type="molecule type" value="Genomic_DNA"/>
</dbReference>
<keyword evidence="3" id="KW-1185">Reference proteome</keyword>
<name>A0ABV1TWY4_9ACTN</name>
<gene>
    <name evidence="2" type="ORF">ABT211_46195</name>
</gene>
<feature type="compositionally biased region" description="Basic and acidic residues" evidence="1">
    <location>
        <begin position="58"/>
        <end position="72"/>
    </location>
</feature>
<dbReference type="InterPro" id="IPR009057">
    <property type="entry name" value="Homeodomain-like_sf"/>
</dbReference>
<reference evidence="2 3" key="1">
    <citation type="submission" date="2024-06" db="EMBL/GenBank/DDBJ databases">
        <title>The Natural Products Discovery Center: Release of the First 8490 Sequenced Strains for Exploring Actinobacteria Biosynthetic Diversity.</title>
        <authorList>
            <person name="Kalkreuter E."/>
            <person name="Kautsar S.A."/>
            <person name="Yang D."/>
            <person name="Bader C.D."/>
            <person name="Teijaro C.N."/>
            <person name="Fluegel L."/>
            <person name="Davis C.M."/>
            <person name="Simpson J.R."/>
            <person name="Lauterbach L."/>
            <person name="Steele A.D."/>
            <person name="Gui C."/>
            <person name="Meng S."/>
            <person name="Li G."/>
            <person name="Viehrig K."/>
            <person name="Ye F."/>
            <person name="Su P."/>
            <person name="Kiefer A.F."/>
            <person name="Nichols A."/>
            <person name="Cepeda A.J."/>
            <person name="Yan W."/>
            <person name="Fan B."/>
            <person name="Jiang Y."/>
            <person name="Adhikari A."/>
            <person name="Zheng C.-J."/>
            <person name="Schuster L."/>
            <person name="Cowan T.M."/>
            <person name="Smanski M.J."/>
            <person name="Chevrette M.G."/>
            <person name="De Carvalho L.P.S."/>
            <person name="Shen B."/>
        </authorList>
    </citation>
    <scope>NUCLEOTIDE SEQUENCE [LARGE SCALE GENOMIC DNA]</scope>
    <source>
        <strain evidence="2 3">NPDC001694</strain>
    </source>
</reference>
<dbReference type="Proteomes" id="UP001490365">
    <property type="component" value="Unassembled WGS sequence"/>
</dbReference>
<comment type="caution">
    <text evidence="2">The sequence shown here is derived from an EMBL/GenBank/DDBJ whole genome shotgun (WGS) entry which is preliminary data.</text>
</comment>
<dbReference type="Pfam" id="PF13384">
    <property type="entry name" value="HTH_23"/>
    <property type="match status" value="1"/>
</dbReference>
<dbReference type="RefSeq" id="WP_351962763.1">
    <property type="nucleotide sequence ID" value="NZ_JBEOZM010000061.1"/>
</dbReference>
<dbReference type="SUPFAM" id="SSF46689">
    <property type="entry name" value="Homeodomain-like"/>
    <property type="match status" value="1"/>
</dbReference>
<evidence type="ECO:0000256" key="1">
    <source>
        <dbReference type="SAM" id="MobiDB-lite"/>
    </source>
</evidence>
<evidence type="ECO:0000313" key="3">
    <source>
        <dbReference type="Proteomes" id="UP001490365"/>
    </source>
</evidence>
<evidence type="ECO:0000313" key="2">
    <source>
        <dbReference type="EMBL" id="MER6274553.1"/>
    </source>
</evidence>
<proteinExistence type="predicted"/>
<organism evidence="2 3">
    <name type="scientific">Streptomyces sp. 900105755</name>
    <dbReference type="NCBI Taxonomy" id="3154389"/>
    <lineage>
        <taxon>Bacteria</taxon>
        <taxon>Bacillati</taxon>
        <taxon>Actinomycetota</taxon>
        <taxon>Actinomycetes</taxon>
        <taxon>Kitasatosporales</taxon>
        <taxon>Streptomycetaceae</taxon>
        <taxon>Streptomyces</taxon>
    </lineage>
</organism>